<evidence type="ECO:0000313" key="3">
    <source>
        <dbReference type="Proteomes" id="UP000886523"/>
    </source>
</evidence>
<reference evidence="2" key="1">
    <citation type="journal article" date="2020" name="Nat. Commun.">
        <title>Large-scale genome sequencing of mycorrhizal fungi provides insights into the early evolution of symbiotic traits.</title>
        <authorList>
            <person name="Miyauchi S."/>
            <person name="Kiss E."/>
            <person name="Kuo A."/>
            <person name="Drula E."/>
            <person name="Kohler A."/>
            <person name="Sanchez-Garcia M."/>
            <person name="Morin E."/>
            <person name="Andreopoulos B."/>
            <person name="Barry K.W."/>
            <person name="Bonito G."/>
            <person name="Buee M."/>
            <person name="Carver A."/>
            <person name="Chen C."/>
            <person name="Cichocki N."/>
            <person name="Clum A."/>
            <person name="Culley D."/>
            <person name="Crous P.W."/>
            <person name="Fauchery L."/>
            <person name="Girlanda M."/>
            <person name="Hayes R.D."/>
            <person name="Keri Z."/>
            <person name="LaButti K."/>
            <person name="Lipzen A."/>
            <person name="Lombard V."/>
            <person name="Magnuson J."/>
            <person name="Maillard F."/>
            <person name="Murat C."/>
            <person name="Nolan M."/>
            <person name="Ohm R.A."/>
            <person name="Pangilinan J."/>
            <person name="Pereira M.F."/>
            <person name="Perotto S."/>
            <person name="Peter M."/>
            <person name="Pfister S."/>
            <person name="Riley R."/>
            <person name="Sitrit Y."/>
            <person name="Stielow J.B."/>
            <person name="Szollosi G."/>
            <person name="Zifcakova L."/>
            <person name="Stursova M."/>
            <person name="Spatafora J.W."/>
            <person name="Tedersoo L."/>
            <person name="Vaario L.M."/>
            <person name="Yamada A."/>
            <person name="Yan M."/>
            <person name="Wang P."/>
            <person name="Xu J."/>
            <person name="Bruns T."/>
            <person name="Baldrian P."/>
            <person name="Vilgalys R."/>
            <person name="Dunand C."/>
            <person name="Henrissat B."/>
            <person name="Grigoriev I.V."/>
            <person name="Hibbett D."/>
            <person name="Nagy L.G."/>
            <person name="Martin F.M."/>
        </authorList>
    </citation>
    <scope>NUCLEOTIDE SEQUENCE</scope>
    <source>
        <strain evidence="2">UP504</strain>
    </source>
</reference>
<dbReference type="Proteomes" id="UP000886523">
    <property type="component" value="Unassembled WGS sequence"/>
</dbReference>
<dbReference type="AlphaFoldDB" id="A0A9P6AG44"/>
<proteinExistence type="predicted"/>
<feature type="chain" id="PRO_5040177696" evidence="1">
    <location>
        <begin position="21"/>
        <end position="142"/>
    </location>
</feature>
<comment type="caution">
    <text evidence="2">The sequence shown here is derived from an EMBL/GenBank/DDBJ whole genome shotgun (WGS) entry which is preliminary data.</text>
</comment>
<accession>A0A9P6AG44</accession>
<gene>
    <name evidence="2" type="ORF">BS47DRAFT_1368674</name>
</gene>
<sequence length="142" mass="15428">MSSELVGLVVVWGLADVAQSLPTRLGDCLGRNLVWGPFASDFYMMGFFAEKEGAEMGMESVYSRIKLRCKEVLAKGDLLGPAGPFMNFLQDVPHLSCDRRFLCVLDLRVADMKDNLGDGKTVVGSPVLDCTAGLGAIRGYNF</sequence>
<organism evidence="2 3">
    <name type="scientific">Hydnum rufescens UP504</name>
    <dbReference type="NCBI Taxonomy" id="1448309"/>
    <lineage>
        <taxon>Eukaryota</taxon>
        <taxon>Fungi</taxon>
        <taxon>Dikarya</taxon>
        <taxon>Basidiomycota</taxon>
        <taxon>Agaricomycotina</taxon>
        <taxon>Agaricomycetes</taxon>
        <taxon>Cantharellales</taxon>
        <taxon>Hydnaceae</taxon>
        <taxon>Hydnum</taxon>
    </lineage>
</organism>
<name>A0A9P6AG44_9AGAM</name>
<protein>
    <submittedName>
        <fullName evidence="2">Uncharacterized protein</fullName>
    </submittedName>
</protein>
<evidence type="ECO:0000256" key="1">
    <source>
        <dbReference type="SAM" id="SignalP"/>
    </source>
</evidence>
<keyword evidence="1" id="KW-0732">Signal</keyword>
<evidence type="ECO:0000313" key="2">
    <source>
        <dbReference type="EMBL" id="KAF9504584.1"/>
    </source>
</evidence>
<feature type="signal peptide" evidence="1">
    <location>
        <begin position="1"/>
        <end position="20"/>
    </location>
</feature>
<keyword evidence="3" id="KW-1185">Reference proteome</keyword>
<dbReference type="EMBL" id="MU129211">
    <property type="protein sequence ID" value="KAF9504584.1"/>
    <property type="molecule type" value="Genomic_DNA"/>
</dbReference>